<dbReference type="EC" id="2.5.1.157" evidence="6"/>
<feature type="binding site" evidence="6">
    <location>
        <position position="89"/>
    </location>
    <ligand>
        <name>S-adenosyl-L-methionine</name>
        <dbReference type="ChEBI" id="CHEBI:59789"/>
    </ligand>
</feature>
<comment type="caution">
    <text evidence="6">Lacks conserved residue(s) required for the propagation of feature annotation.</text>
</comment>
<dbReference type="eggNOG" id="KOG3154">
    <property type="taxonomic scope" value="Eukaryota"/>
</dbReference>
<dbReference type="PANTHER" id="PTHR20426:SF0">
    <property type="entry name" value="18S RRNA AMINOCARBOXYPROPYLTRANSFERASE"/>
    <property type="match status" value="1"/>
</dbReference>
<dbReference type="Pfam" id="PF04068">
    <property type="entry name" value="Fer4_RLI"/>
    <property type="match status" value="1"/>
</dbReference>
<dbReference type="InterPro" id="IPR007177">
    <property type="entry name" value="Tsr3_C"/>
</dbReference>
<dbReference type="GeneTree" id="ENSGT00390000014665"/>
<reference evidence="10" key="1">
    <citation type="submission" date="2003-08" db="EMBL/GenBank/DDBJ databases">
        <authorList>
            <person name="Birren B."/>
            <person name="Nusbaum C."/>
            <person name="Abebe A."/>
            <person name="Abouelleil A."/>
            <person name="Adekoya E."/>
            <person name="Ait-zahra M."/>
            <person name="Allen N."/>
            <person name="Allen T."/>
            <person name="An P."/>
            <person name="Anderson M."/>
            <person name="Anderson S."/>
            <person name="Arachchi H."/>
            <person name="Armbruster J."/>
            <person name="Bachantsang P."/>
            <person name="Baldwin J."/>
            <person name="Barry A."/>
            <person name="Bayul T."/>
            <person name="Blitshsteyn B."/>
            <person name="Bloom T."/>
            <person name="Blye J."/>
            <person name="Boguslavskiy L."/>
            <person name="Borowsky M."/>
            <person name="Boukhgalter B."/>
            <person name="Brunache A."/>
            <person name="Butler J."/>
            <person name="Calixte N."/>
            <person name="Calvo S."/>
            <person name="Camarata J."/>
            <person name="Campo K."/>
            <person name="Chang J."/>
            <person name="Cheshatsang Y."/>
            <person name="Citroen M."/>
            <person name="Collymore A."/>
            <person name="Considine T."/>
            <person name="Cook A."/>
            <person name="Cooke P."/>
            <person name="Corum B."/>
            <person name="Cuomo C."/>
            <person name="David R."/>
            <person name="Dawoe T."/>
            <person name="Degray S."/>
            <person name="Dodge S."/>
            <person name="Dooley K."/>
            <person name="Dorje P."/>
            <person name="Dorjee K."/>
            <person name="Dorris L."/>
            <person name="Duffey N."/>
            <person name="Dupes A."/>
            <person name="Elkins T."/>
            <person name="Engels R."/>
            <person name="Erickson J."/>
            <person name="Farina A."/>
            <person name="Faro S."/>
            <person name="Ferreira P."/>
            <person name="Fischer H."/>
            <person name="Fitzgerald M."/>
            <person name="Foley K."/>
            <person name="Gage D."/>
            <person name="Galagan J."/>
            <person name="Gearin G."/>
            <person name="Gnerre S."/>
            <person name="Gnirke A."/>
            <person name="Goyette A."/>
            <person name="Graham J."/>
            <person name="Grandbois E."/>
            <person name="Gyaltsen K."/>
            <person name="Hafez N."/>
            <person name="Hagopian D."/>
            <person name="Hagos B."/>
            <person name="Hall J."/>
            <person name="Hatcher B."/>
            <person name="Heller A."/>
            <person name="Higgins H."/>
            <person name="Honan T."/>
            <person name="Horn A."/>
            <person name="Houde N."/>
            <person name="Hughes L."/>
            <person name="Hulme W."/>
            <person name="Husby E."/>
            <person name="Iliev I."/>
            <person name="Jaffe D."/>
            <person name="Jones C."/>
            <person name="Kamal M."/>
            <person name="Kamat A."/>
            <person name="Kamvysselis M."/>
            <person name="Karlsson E."/>
            <person name="Kells C."/>
            <person name="Kieu A."/>
            <person name="Kisner P."/>
            <person name="Kodira C."/>
            <person name="Kulbokas E."/>
            <person name="Labutti K."/>
            <person name="Lama D."/>
            <person name="Landers T."/>
            <person name="Leger J."/>
            <person name="Levine S."/>
            <person name="Lewis D."/>
            <person name="Lewis T."/>
            <person name="Lindblad-toh K."/>
            <person name="Liu X."/>
            <person name="Lokyitsang T."/>
            <person name="Lokyitsang Y."/>
            <person name="Lucien O."/>
            <person name="Lui A."/>
            <person name="Ma L.J."/>
            <person name="Mabbitt R."/>
            <person name="Macdonald J."/>
            <person name="Maclean C."/>
            <person name="Major J."/>
            <person name="Manning J."/>
            <person name="Marabella R."/>
            <person name="Maru K."/>
            <person name="Matthews C."/>
            <person name="Mauceli E."/>
            <person name="Mccarthy M."/>
            <person name="Mcdonough S."/>
            <person name="Mcghee T."/>
            <person name="Meldrim J."/>
            <person name="Meneus L."/>
            <person name="Mesirov J."/>
            <person name="Mihalev A."/>
            <person name="Mihova T."/>
            <person name="Mikkelsen T."/>
            <person name="Mlenga V."/>
            <person name="Moru K."/>
            <person name="Mozes J."/>
            <person name="Mulrain L."/>
            <person name="Munson G."/>
            <person name="Naylor J."/>
            <person name="Newes C."/>
            <person name="Nguyen C."/>
            <person name="Nguyen N."/>
            <person name="Nguyen T."/>
            <person name="Nicol R."/>
            <person name="Nielsen C."/>
            <person name="Nizzari M."/>
            <person name="Norbu C."/>
            <person name="Norbu N."/>
            <person name="O'donnell P."/>
            <person name="Okoawo O."/>
            <person name="O'leary S."/>
            <person name="Omotosho B."/>
            <person name="O'neill K."/>
            <person name="Osman S."/>
            <person name="Parker S."/>
            <person name="Perrin D."/>
            <person name="Phunkhang P."/>
            <person name="Piqani B."/>
            <person name="Purcell S."/>
            <person name="Rachupka T."/>
            <person name="Ramasamy U."/>
            <person name="Rameau R."/>
            <person name="Ray V."/>
            <person name="Raymond C."/>
            <person name="Retta R."/>
            <person name="Richardson S."/>
            <person name="Rise C."/>
            <person name="Rodriguez J."/>
            <person name="Rogers J."/>
            <person name="Rogov P."/>
            <person name="Rutman M."/>
            <person name="Schupbach R."/>
            <person name="Seaman C."/>
            <person name="Settipalli S."/>
            <person name="Sharpe T."/>
            <person name="Sheridan J."/>
            <person name="Sherpa N."/>
            <person name="Shi J."/>
            <person name="Smirnov S."/>
            <person name="Smith C."/>
            <person name="Sougnez C."/>
            <person name="Spencer B."/>
            <person name="Stalker J."/>
            <person name="Stange-thomann N."/>
            <person name="Stavropoulos S."/>
            <person name="Stetson K."/>
            <person name="Stone C."/>
            <person name="Stone S."/>
            <person name="Stubbs M."/>
            <person name="Talamas J."/>
            <person name="Tchuinga P."/>
            <person name="Tenzing P."/>
            <person name="Tesfaye S."/>
            <person name="Theodore J."/>
            <person name="Thoulutsang Y."/>
            <person name="Topham K."/>
            <person name="Towey S."/>
            <person name="Tsamla T."/>
            <person name="Tsomo N."/>
            <person name="Vallee D."/>
            <person name="Vassiliev H."/>
            <person name="Venkataraman V."/>
            <person name="Vinson J."/>
            <person name="Vo A."/>
            <person name="Wade C."/>
            <person name="Wang S."/>
            <person name="Wangchuk T."/>
            <person name="Wangdi T."/>
            <person name="Whittaker C."/>
            <person name="Wilkinson J."/>
            <person name="Wu Y."/>
            <person name="Wyman D."/>
            <person name="Yadav S."/>
            <person name="Yang S."/>
            <person name="Yang X."/>
            <person name="Yeager S."/>
            <person name="Yee E."/>
            <person name="Young G."/>
            <person name="Zainoun J."/>
            <person name="Zembeck L."/>
            <person name="Zimmer A."/>
            <person name="Zody M."/>
            <person name="Lander E."/>
        </authorList>
    </citation>
    <scope>NUCLEOTIDE SEQUENCE [LARGE SCALE GENOMIC DNA]</scope>
</reference>
<evidence type="ECO:0000256" key="4">
    <source>
        <dbReference type="ARBA" id="ARBA00022679"/>
    </source>
</evidence>
<keyword evidence="3 6" id="KW-0698">rRNA processing</keyword>
<protein>
    <recommendedName>
        <fullName evidence="6">18S rRNA aminocarboxypropyltransferase</fullName>
        <ecNumber evidence="6">2.5.1.157</ecNumber>
    </recommendedName>
</protein>
<comment type="function">
    <text evidence="6">Aminocarboxypropyltransferase that catalyzes the aminocarboxypropyl transfer on pseudouridine in 18S rRNA. It constitutes the last step in biosynthesis of the hypermodified N1-methyl-N3-(3-amino-3-carboxypropyl) pseudouridine (m1acp3-Psi).</text>
</comment>
<evidence type="ECO:0000256" key="3">
    <source>
        <dbReference type="ARBA" id="ARBA00022552"/>
    </source>
</evidence>
<dbReference type="AlphaFoldDB" id="H2ZMY4"/>
<feature type="binding site" evidence="6">
    <location>
        <position position="41"/>
    </location>
    <ligand>
        <name>S-adenosyl-L-methionine</name>
        <dbReference type="ChEBI" id="CHEBI:59789"/>
    </ligand>
</feature>
<evidence type="ECO:0000256" key="1">
    <source>
        <dbReference type="ARBA" id="ARBA00022490"/>
    </source>
</evidence>
<keyword evidence="2 6" id="KW-0690">Ribosome biogenesis</keyword>
<proteinExistence type="inferred from homology"/>
<dbReference type="Pfam" id="PF04034">
    <property type="entry name" value="Ribo_biogen_C"/>
    <property type="match status" value="1"/>
</dbReference>
<reference evidence="9" key="2">
    <citation type="submission" date="2025-08" db="UniProtKB">
        <authorList>
            <consortium name="Ensembl"/>
        </authorList>
    </citation>
    <scope>IDENTIFICATION</scope>
</reference>
<evidence type="ECO:0000256" key="6">
    <source>
        <dbReference type="HAMAP-Rule" id="MF_03146"/>
    </source>
</evidence>
<evidence type="ECO:0000259" key="7">
    <source>
        <dbReference type="Pfam" id="PF04034"/>
    </source>
</evidence>
<evidence type="ECO:0000256" key="2">
    <source>
        <dbReference type="ARBA" id="ARBA00022517"/>
    </source>
</evidence>
<name>H2ZMY4_CIOSA</name>
<comment type="catalytic activity">
    <reaction evidence="6">
        <text>an N(1)-methylpseudouridine in rRNA + S-adenosyl-L-methionine = N(1)-methyl-N(3)-[(3S)-3-amino-3-carboxypropyl]pseudouridine in rRNA + S-methyl-5'-thioadenosine + H(+)</text>
        <dbReference type="Rhea" id="RHEA:63296"/>
        <dbReference type="Rhea" id="RHEA-COMP:11634"/>
        <dbReference type="Rhea" id="RHEA-COMP:16310"/>
        <dbReference type="ChEBI" id="CHEBI:15378"/>
        <dbReference type="ChEBI" id="CHEBI:17509"/>
        <dbReference type="ChEBI" id="CHEBI:59789"/>
        <dbReference type="ChEBI" id="CHEBI:74890"/>
        <dbReference type="ChEBI" id="CHEBI:146234"/>
        <dbReference type="EC" id="2.5.1.157"/>
    </reaction>
</comment>
<feature type="domain" description="16S/18S rRNA aminocarboxypropyltransferase Tsr3 C-terminal" evidence="7">
    <location>
        <begin position="63"/>
        <end position="189"/>
    </location>
</feature>
<keyword evidence="4 6" id="KW-0808">Transferase</keyword>
<dbReference type="InterPro" id="IPR007209">
    <property type="entry name" value="RNaseL-inhib-like_metal-bd_dom"/>
</dbReference>
<dbReference type="PANTHER" id="PTHR20426">
    <property type="entry name" value="RIBOSOME BIOGENESIS PROTEIN TSR3 HOMOLOG"/>
    <property type="match status" value="1"/>
</dbReference>
<keyword evidence="10" id="KW-1185">Reference proteome</keyword>
<dbReference type="NCBIfam" id="NF002621">
    <property type="entry name" value="PRK02287.1"/>
    <property type="match status" value="1"/>
</dbReference>
<evidence type="ECO:0000313" key="10">
    <source>
        <dbReference type="Proteomes" id="UP000007875"/>
    </source>
</evidence>
<accession>H2ZMY4</accession>
<dbReference type="GO" id="GO:0000455">
    <property type="term" value="P:enzyme-directed rRNA pseudouridine synthesis"/>
    <property type="evidence" value="ECO:0007669"/>
    <property type="project" value="UniProtKB-UniRule"/>
</dbReference>
<dbReference type="GO" id="GO:0030490">
    <property type="term" value="P:maturation of SSU-rRNA"/>
    <property type="evidence" value="ECO:0007669"/>
    <property type="project" value="TreeGrafter"/>
</dbReference>
<dbReference type="Proteomes" id="UP000007875">
    <property type="component" value="Unassembled WGS sequence"/>
</dbReference>
<dbReference type="Ensembl" id="ENSCSAVT00000019157.1">
    <property type="protein sequence ID" value="ENSCSAVP00000018950.1"/>
    <property type="gene ID" value="ENSCSAVG00000011127.1"/>
</dbReference>
<dbReference type="GO" id="GO:0106388">
    <property type="term" value="F:rRNA small subunit aminocarboxypropyltransferase activity"/>
    <property type="evidence" value="ECO:0007669"/>
    <property type="project" value="UniProtKB-EC"/>
</dbReference>
<feature type="binding site" evidence="6">
    <location>
        <position position="112"/>
    </location>
    <ligand>
        <name>S-adenosyl-L-methionine</name>
        <dbReference type="ChEBI" id="CHEBI:59789"/>
    </ligand>
</feature>
<dbReference type="OMA" id="DCSWESA"/>
<feature type="domain" description="RNase L inhibitor RLI-like possible metal-binding" evidence="8">
    <location>
        <begin position="26"/>
        <end position="58"/>
    </location>
</feature>
<dbReference type="HAMAP" id="MF_01116">
    <property type="entry name" value="TSR3"/>
    <property type="match status" value="1"/>
</dbReference>
<sequence>SPDEGDRNKTYEEEIDIKQLVKLNFPLAMWDLEHCDPKKCTGRKLVRKRLVRSLKLQQRFSGVILSPMASQYVCSNDKETVAMHGISVIDCSWAKLNETPFSKMRGGSLRLLPYLIAANPINYGRPCKLSCVEAFAATMYITGFSEVAENILKLFKWGHGFLSLNQSLLNLYAGCETSAEIVASEAQWLEKEKLERLENDFDMM</sequence>
<reference evidence="9" key="3">
    <citation type="submission" date="2025-09" db="UniProtKB">
        <authorList>
            <consortium name="Ensembl"/>
        </authorList>
    </citation>
    <scope>IDENTIFICATION</scope>
</reference>
<evidence type="ECO:0000256" key="5">
    <source>
        <dbReference type="ARBA" id="ARBA00022691"/>
    </source>
</evidence>
<dbReference type="InParanoid" id="H2ZMY4"/>
<organism evidence="9 10">
    <name type="scientific">Ciona savignyi</name>
    <name type="common">Pacific transparent sea squirt</name>
    <dbReference type="NCBI Taxonomy" id="51511"/>
    <lineage>
        <taxon>Eukaryota</taxon>
        <taxon>Metazoa</taxon>
        <taxon>Chordata</taxon>
        <taxon>Tunicata</taxon>
        <taxon>Ascidiacea</taxon>
        <taxon>Phlebobranchia</taxon>
        <taxon>Cionidae</taxon>
        <taxon>Ciona</taxon>
    </lineage>
</organism>
<dbReference type="STRING" id="51511.ENSCSAVP00000018950"/>
<dbReference type="GO" id="GO:1904047">
    <property type="term" value="F:S-adenosyl-L-methionine binding"/>
    <property type="evidence" value="ECO:0007669"/>
    <property type="project" value="UniProtKB-UniRule"/>
</dbReference>
<keyword evidence="5 6" id="KW-0949">S-adenosyl-L-methionine</keyword>
<keyword evidence="1" id="KW-0963">Cytoplasm</keyword>
<dbReference type="HOGENOM" id="CLU_035060_4_2_1"/>
<dbReference type="InterPro" id="IPR022968">
    <property type="entry name" value="Tsr3-like"/>
</dbReference>
<evidence type="ECO:0000259" key="8">
    <source>
        <dbReference type="Pfam" id="PF04068"/>
    </source>
</evidence>
<evidence type="ECO:0000313" key="9">
    <source>
        <dbReference type="Ensembl" id="ENSCSAVP00000018950.1"/>
    </source>
</evidence>
<comment type="similarity">
    <text evidence="6">Belongs to the TDD superfamily. TSR3 family.</text>
</comment>